<dbReference type="InterPro" id="IPR011256">
    <property type="entry name" value="Reg_factor_effector_dom_sf"/>
</dbReference>
<keyword evidence="2" id="KW-0805">Transcription regulation</keyword>
<keyword evidence="3" id="KW-0238">DNA-binding</keyword>
<reference evidence="6" key="2">
    <citation type="submission" date="2021-04" db="EMBL/GenBank/DDBJ databases">
        <authorList>
            <person name="Gilroy R."/>
        </authorList>
    </citation>
    <scope>NUCLEOTIDE SEQUENCE</scope>
    <source>
        <strain evidence="6">CHK179-28034</strain>
    </source>
</reference>
<dbReference type="PROSITE" id="PS50937">
    <property type="entry name" value="HTH_MERR_2"/>
    <property type="match status" value="1"/>
</dbReference>
<organism evidence="6 7">
    <name type="scientific">Candidatus Anaerobutyricum stercoris</name>
    <dbReference type="NCBI Taxonomy" id="2838457"/>
    <lineage>
        <taxon>Bacteria</taxon>
        <taxon>Bacillati</taxon>
        <taxon>Bacillota</taxon>
        <taxon>Clostridia</taxon>
        <taxon>Lachnospirales</taxon>
        <taxon>Lachnospiraceae</taxon>
        <taxon>Anaerobutyricum</taxon>
    </lineage>
</organism>
<dbReference type="Gene3D" id="1.10.1660.10">
    <property type="match status" value="1"/>
</dbReference>
<dbReference type="Proteomes" id="UP000824049">
    <property type="component" value="Unassembled WGS sequence"/>
</dbReference>
<gene>
    <name evidence="6" type="ORF">H9968_13520</name>
</gene>
<dbReference type="SUPFAM" id="SSF55136">
    <property type="entry name" value="Probable bacterial effector-binding domain"/>
    <property type="match status" value="1"/>
</dbReference>
<dbReference type="Pfam" id="PF13411">
    <property type="entry name" value="MerR_1"/>
    <property type="match status" value="1"/>
</dbReference>
<dbReference type="PANTHER" id="PTHR30204">
    <property type="entry name" value="REDOX-CYCLING DRUG-SENSING TRANSCRIPTIONAL ACTIVATOR SOXR"/>
    <property type="match status" value="1"/>
</dbReference>
<dbReference type="InterPro" id="IPR009061">
    <property type="entry name" value="DNA-bd_dom_put_sf"/>
</dbReference>
<evidence type="ECO:0000256" key="3">
    <source>
        <dbReference type="ARBA" id="ARBA00023125"/>
    </source>
</evidence>
<evidence type="ECO:0000313" key="6">
    <source>
        <dbReference type="EMBL" id="HIZ40912.1"/>
    </source>
</evidence>
<accession>A0A9D2J9B4</accession>
<name>A0A9D2J9B4_9FIRM</name>
<keyword evidence="1" id="KW-0678">Repressor</keyword>
<dbReference type="AlphaFoldDB" id="A0A9D2J9B4"/>
<evidence type="ECO:0000256" key="2">
    <source>
        <dbReference type="ARBA" id="ARBA00023015"/>
    </source>
</evidence>
<keyword evidence="4" id="KW-0804">Transcription</keyword>
<dbReference type="EMBL" id="DXBR01000125">
    <property type="protein sequence ID" value="HIZ40912.1"/>
    <property type="molecule type" value="Genomic_DNA"/>
</dbReference>
<sequence length="274" mass="32348">MVRYLLSISELAKLKNITSETLRHYDRIDLLKPDYVTKSGRRMYSIRQYEKLGTILELRAIGMSLHEIQEYFNNRNLKKSISMLRRYQQEFEKKLQEQIQLNEILIEKMKFLESLSELPEMETVFETYFPERYMVTLGEESGDREKHAMAFTMLENYVREKIPILASDRVGVFSDERLLEPNDQLISAVPMLLVSPKNADEAYLKKITEGNYVCMLYKNGTLEKYDSSFEKVKDYIREKGYRICGNILQIYKIDVTLSSDREETVLEIQVPVKK</sequence>
<dbReference type="GO" id="GO:0003677">
    <property type="term" value="F:DNA binding"/>
    <property type="evidence" value="ECO:0007669"/>
    <property type="project" value="UniProtKB-KW"/>
</dbReference>
<dbReference type="Gene3D" id="3.20.80.10">
    <property type="entry name" value="Regulatory factor, effector binding domain"/>
    <property type="match status" value="1"/>
</dbReference>
<comment type="caution">
    <text evidence="6">The sequence shown here is derived from an EMBL/GenBank/DDBJ whole genome shotgun (WGS) entry which is preliminary data.</text>
</comment>
<proteinExistence type="predicted"/>
<protein>
    <submittedName>
        <fullName evidence="6">MerR family transcriptional regulator</fullName>
    </submittedName>
</protein>
<dbReference type="InterPro" id="IPR000551">
    <property type="entry name" value="MerR-type_HTH_dom"/>
</dbReference>
<feature type="domain" description="HTH merR-type" evidence="5">
    <location>
        <begin position="5"/>
        <end position="74"/>
    </location>
</feature>
<evidence type="ECO:0000313" key="7">
    <source>
        <dbReference type="Proteomes" id="UP000824049"/>
    </source>
</evidence>
<evidence type="ECO:0000256" key="4">
    <source>
        <dbReference type="ARBA" id="ARBA00023163"/>
    </source>
</evidence>
<reference evidence="6" key="1">
    <citation type="journal article" date="2021" name="PeerJ">
        <title>Extensive microbial diversity within the chicken gut microbiome revealed by metagenomics and culture.</title>
        <authorList>
            <person name="Gilroy R."/>
            <person name="Ravi A."/>
            <person name="Getino M."/>
            <person name="Pursley I."/>
            <person name="Horton D.L."/>
            <person name="Alikhan N.F."/>
            <person name="Baker D."/>
            <person name="Gharbi K."/>
            <person name="Hall N."/>
            <person name="Watson M."/>
            <person name="Adriaenssens E.M."/>
            <person name="Foster-Nyarko E."/>
            <person name="Jarju S."/>
            <person name="Secka A."/>
            <person name="Antonio M."/>
            <person name="Oren A."/>
            <person name="Chaudhuri R.R."/>
            <person name="La Ragione R."/>
            <person name="Hildebrand F."/>
            <person name="Pallen M.J."/>
        </authorList>
    </citation>
    <scope>NUCLEOTIDE SEQUENCE</scope>
    <source>
        <strain evidence="6">CHK179-28034</strain>
    </source>
</reference>
<evidence type="ECO:0000256" key="1">
    <source>
        <dbReference type="ARBA" id="ARBA00022491"/>
    </source>
</evidence>
<dbReference type="SMART" id="SM00422">
    <property type="entry name" value="HTH_MERR"/>
    <property type="match status" value="1"/>
</dbReference>
<dbReference type="SUPFAM" id="SSF46955">
    <property type="entry name" value="Putative DNA-binding domain"/>
    <property type="match status" value="1"/>
</dbReference>
<evidence type="ECO:0000259" key="5">
    <source>
        <dbReference type="PROSITE" id="PS50937"/>
    </source>
</evidence>
<dbReference type="PANTHER" id="PTHR30204:SF69">
    <property type="entry name" value="MERR-FAMILY TRANSCRIPTIONAL REGULATOR"/>
    <property type="match status" value="1"/>
</dbReference>
<dbReference type="GO" id="GO:0003700">
    <property type="term" value="F:DNA-binding transcription factor activity"/>
    <property type="evidence" value="ECO:0007669"/>
    <property type="project" value="InterPro"/>
</dbReference>
<dbReference type="InterPro" id="IPR047057">
    <property type="entry name" value="MerR_fam"/>
</dbReference>